<keyword evidence="8 10" id="KW-0520">NAD</keyword>
<reference evidence="12 13" key="1">
    <citation type="submission" date="2018-07" db="EMBL/GenBank/DDBJ databases">
        <title>Genomic Encyclopedia of Type Strains, Phase III (KMG-III): the genomes of soil and plant-associated and newly described type strains.</title>
        <authorList>
            <person name="Whitman W."/>
        </authorList>
    </citation>
    <scope>NUCLEOTIDE SEQUENCE [LARGE SCALE GENOMIC DNA]</scope>
    <source>
        <strain evidence="12 13">CECT 7287</strain>
    </source>
</reference>
<evidence type="ECO:0000313" key="12">
    <source>
        <dbReference type="EMBL" id="RED64308.1"/>
    </source>
</evidence>
<dbReference type="Pfam" id="PF01467">
    <property type="entry name" value="CTP_transf_like"/>
    <property type="match status" value="1"/>
</dbReference>
<evidence type="ECO:0000256" key="2">
    <source>
        <dbReference type="ARBA" id="ARBA00005019"/>
    </source>
</evidence>
<dbReference type="UniPathway" id="UPA00253">
    <property type="reaction ID" value="UER00332"/>
</dbReference>
<gene>
    <name evidence="10" type="primary">nadD</name>
    <name evidence="12" type="ORF">DFP98_124122</name>
</gene>
<comment type="similarity">
    <text evidence="10">Belongs to the NadD family.</text>
</comment>
<accession>A0A3D9IRK8</accession>
<dbReference type="CDD" id="cd02165">
    <property type="entry name" value="NMNAT"/>
    <property type="match status" value="1"/>
</dbReference>
<protein>
    <recommendedName>
        <fullName evidence="10">Probable nicotinate-nucleotide adenylyltransferase</fullName>
        <ecNumber evidence="10">2.7.7.18</ecNumber>
    </recommendedName>
    <alternativeName>
        <fullName evidence="10">Deamido-NAD(+) diphosphorylase</fullName>
    </alternativeName>
    <alternativeName>
        <fullName evidence="10">Deamido-NAD(+) pyrophosphorylase</fullName>
    </alternativeName>
    <alternativeName>
        <fullName evidence="10">Nicotinate mononucleotide adenylyltransferase</fullName>
        <shortName evidence="10">NaMN adenylyltransferase</shortName>
    </alternativeName>
</protein>
<evidence type="ECO:0000256" key="8">
    <source>
        <dbReference type="ARBA" id="ARBA00023027"/>
    </source>
</evidence>
<comment type="catalytic activity">
    <reaction evidence="9 10">
        <text>nicotinate beta-D-ribonucleotide + ATP + H(+) = deamido-NAD(+) + diphosphate</text>
        <dbReference type="Rhea" id="RHEA:22860"/>
        <dbReference type="ChEBI" id="CHEBI:15378"/>
        <dbReference type="ChEBI" id="CHEBI:30616"/>
        <dbReference type="ChEBI" id="CHEBI:33019"/>
        <dbReference type="ChEBI" id="CHEBI:57502"/>
        <dbReference type="ChEBI" id="CHEBI:58437"/>
        <dbReference type="EC" id="2.7.7.18"/>
    </reaction>
</comment>
<keyword evidence="4 10" id="KW-0808">Transferase</keyword>
<name>A0A3D9IRK8_9BACL</name>
<dbReference type="Proteomes" id="UP000256977">
    <property type="component" value="Unassembled WGS sequence"/>
</dbReference>
<keyword evidence="7 10" id="KW-0067">ATP-binding</keyword>
<dbReference type="PANTHER" id="PTHR39321">
    <property type="entry name" value="NICOTINATE-NUCLEOTIDE ADENYLYLTRANSFERASE-RELATED"/>
    <property type="match status" value="1"/>
</dbReference>
<dbReference type="Gene3D" id="3.40.50.620">
    <property type="entry name" value="HUPs"/>
    <property type="match status" value="1"/>
</dbReference>
<dbReference type="InterPro" id="IPR005248">
    <property type="entry name" value="NadD/NMNAT"/>
</dbReference>
<dbReference type="GO" id="GO:0005524">
    <property type="term" value="F:ATP binding"/>
    <property type="evidence" value="ECO:0007669"/>
    <property type="project" value="UniProtKB-KW"/>
</dbReference>
<evidence type="ECO:0000256" key="6">
    <source>
        <dbReference type="ARBA" id="ARBA00022741"/>
    </source>
</evidence>
<dbReference type="NCBIfam" id="TIGR00482">
    <property type="entry name" value="nicotinate (nicotinamide) nucleotide adenylyltransferase"/>
    <property type="match status" value="1"/>
</dbReference>
<dbReference type="HAMAP" id="MF_00244">
    <property type="entry name" value="NaMN_adenylyltr"/>
    <property type="match status" value="1"/>
</dbReference>
<dbReference type="NCBIfam" id="TIGR00125">
    <property type="entry name" value="cyt_tran_rel"/>
    <property type="match status" value="1"/>
</dbReference>
<dbReference type="GO" id="GO:0004515">
    <property type="term" value="F:nicotinate-nucleotide adenylyltransferase activity"/>
    <property type="evidence" value="ECO:0007669"/>
    <property type="project" value="UniProtKB-UniRule"/>
</dbReference>
<comment type="pathway">
    <text evidence="2 10">Cofactor biosynthesis; NAD(+) biosynthesis; deamido-NAD(+) from nicotinate D-ribonucleotide: step 1/1.</text>
</comment>
<evidence type="ECO:0000256" key="1">
    <source>
        <dbReference type="ARBA" id="ARBA00002324"/>
    </source>
</evidence>
<sequence>MRKVGLLGGTFDPVHNGHLLAAETARDALGLDEVWFIPTLVPPHKPQPGTDGARRRDMLEAALVNNPAFRVEDIELRKEGTSYTIETVTELRRRYPAAQFHWIVGSDMIRDLPNWRRAEELAEAVDFIGLERPDQPSDDALLPEYIRSKLVRASMPLLGISSTDIRRRIREGRSVRYMLPDPVIEYIQRDGLYES</sequence>
<proteinExistence type="inferred from homology"/>
<keyword evidence="6 10" id="KW-0547">Nucleotide-binding</keyword>
<dbReference type="NCBIfam" id="NF000840">
    <property type="entry name" value="PRK00071.1-3"/>
    <property type="match status" value="1"/>
</dbReference>
<dbReference type="EC" id="2.7.7.18" evidence="10"/>
<evidence type="ECO:0000256" key="5">
    <source>
        <dbReference type="ARBA" id="ARBA00022695"/>
    </source>
</evidence>
<organism evidence="12 13">
    <name type="scientific">Cohnella phaseoli</name>
    <dbReference type="NCBI Taxonomy" id="456490"/>
    <lineage>
        <taxon>Bacteria</taxon>
        <taxon>Bacillati</taxon>
        <taxon>Bacillota</taxon>
        <taxon>Bacilli</taxon>
        <taxon>Bacillales</taxon>
        <taxon>Paenibacillaceae</taxon>
        <taxon>Cohnella</taxon>
    </lineage>
</organism>
<feature type="domain" description="Cytidyltransferase-like" evidence="11">
    <location>
        <begin position="6"/>
        <end position="168"/>
    </location>
</feature>
<keyword evidence="3 10" id="KW-0662">Pyridine nucleotide biosynthesis</keyword>
<dbReference type="RefSeq" id="WP_116063544.1">
    <property type="nucleotide sequence ID" value="NZ_QRDZ01000024.1"/>
</dbReference>
<keyword evidence="13" id="KW-1185">Reference proteome</keyword>
<evidence type="ECO:0000256" key="10">
    <source>
        <dbReference type="HAMAP-Rule" id="MF_00244"/>
    </source>
</evidence>
<dbReference type="EMBL" id="QRDZ01000024">
    <property type="protein sequence ID" value="RED64308.1"/>
    <property type="molecule type" value="Genomic_DNA"/>
</dbReference>
<evidence type="ECO:0000259" key="11">
    <source>
        <dbReference type="Pfam" id="PF01467"/>
    </source>
</evidence>
<comment type="function">
    <text evidence="1 10">Catalyzes the reversible adenylation of nicotinate mononucleotide (NaMN) to nicotinic acid adenine dinucleotide (NaAD).</text>
</comment>
<evidence type="ECO:0000256" key="3">
    <source>
        <dbReference type="ARBA" id="ARBA00022642"/>
    </source>
</evidence>
<dbReference type="PANTHER" id="PTHR39321:SF3">
    <property type="entry name" value="PHOSPHOPANTETHEINE ADENYLYLTRANSFERASE"/>
    <property type="match status" value="1"/>
</dbReference>
<evidence type="ECO:0000313" key="13">
    <source>
        <dbReference type="Proteomes" id="UP000256977"/>
    </source>
</evidence>
<evidence type="ECO:0000256" key="9">
    <source>
        <dbReference type="ARBA" id="ARBA00048721"/>
    </source>
</evidence>
<dbReference type="OrthoDB" id="5295945at2"/>
<dbReference type="SUPFAM" id="SSF52374">
    <property type="entry name" value="Nucleotidylyl transferase"/>
    <property type="match status" value="1"/>
</dbReference>
<evidence type="ECO:0000256" key="4">
    <source>
        <dbReference type="ARBA" id="ARBA00022679"/>
    </source>
</evidence>
<evidence type="ECO:0000256" key="7">
    <source>
        <dbReference type="ARBA" id="ARBA00022840"/>
    </source>
</evidence>
<keyword evidence="5 10" id="KW-0548">Nucleotidyltransferase</keyword>
<dbReference type="InterPro" id="IPR014729">
    <property type="entry name" value="Rossmann-like_a/b/a_fold"/>
</dbReference>
<dbReference type="InterPro" id="IPR004821">
    <property type="entry name" value="Cyt_trans-like"/>
</dbReference>
<comment type="caution">
    <text evidence="12">The sequence shown here is derived from an EMBL/GenBank/DDBJ whole genome shotgun (WGS) entry which is preliminary data.</text>
</comment>
<dbReference type="AlphaFoldDB" id="A0A3D9IRK8"/>
<dbReference type="GO" id="GO:0009435">
    <property type="term" value="P:NAD+ biosynthetic process"/>
    <property type="evidence" value="ECO:0007669"/>
    <property type="project" value="UniProtKB-UniRule"/>
</dbReference>